<dbReference type="PANTHER" id="PTHR34828:SF1">
    <property type="entry name" value="TESTIS-EXPRESSED PROTEIN 45"/>
    <property type="match status" value="1"/>
</dbReference>
<organism evidence="2 3">
    <name type="scientific">Patella caerulea</name>
    <name type="common">Rayed Mediterranean limpet</name>
    <dbReference type="NCBI Taxonomy" id="87958"/>
    <lineage>
        <taxon>Eukaryota</taxon>
        <taxon>Metazoa</taxon>
        <taxon>Spiralia</taxon>
        <taxon>Lophotrochozoa</taxon>
        <taxon>Mollusca</taxon>
        <taxon>Gastropoda</taxon>
        <taxon>Patellogastropoda</taxon>
        <taxon>Patelloidea</taxon>
        <taxon>Patellidae</taxon>
        <taxon>Patella</taxon>
    </lineage>
</organism>
<dbReference type="EMBL" id="JAZGQO010000008">
    <property type="protein sequence ID" value="KAK6180498.1"/>
    <property type="molecule type" value="Genomic_DNA"/>
</dbReference>
<feature type="compositionally biased region" description="Basic and acidic residues" evidence="1">
    <location>
        <begin position="320"/>
        <end position="331"/>
    </location>
</feature>
<reference evidence="2 3" key="1">
    <citation type="submission" date="2024-01" db="EMBL/GenBank/DDBJ databases">
        <title>The genome of the rayed Mediterranean limpet Patella caerulea (Linnaeus, 1758).</title>
        <authorList>
            <person name="Anh-Thu Weber A."/>
            <person name="Halstead-Nussloch G."/>
        </authorList>
    </citation>
    <scope>NUCLEOTIDE SEQUENCE [LARGE SCALE GENOMIC DNA]</scope>
    <source>
        <strain evidence="2">AATW-2023a</strain>
        <tissue evidence="2">Whole specimen</tissue>
    </source>
</reference>
<comment type="caution">
    <text evidence="2">The sequence shown here is derived from an EMBL/GenBank/DDBJ whole genome shotgun (WGS) entry which is preliminary data.</text>
</comment>
<sequence length="489" mass="55652">MEGKKNMSDGLTMIEIKPPVHGHLGPGNFTISQEEDLTHPAMCSVFKKHYTDHPEHTSSLPAEPPALGPVMHRDRKFFNEMSSETSNAYEYRPTVKPVLENAQTKLSTTNFKMDKDLSKFNSFNTTSEYYFGPKVGADFRRIHGIIDRGSHVPNGDPGKAPLPRSDYRDKFVGHDTSVYKIIKAKSMHEGGPPTITGDLKYNDFTTSHSQQFPYKWQYRLDSCYPTTVTNVPNGDTEKIVLRDTTMRTSFPRIEGIDRPKPSYDPQAVSQLLRQTNFNQSDGKKTWDNYMSTANSSFQMATVPYKKSAPSIARNQSAFPRGDRENDRERRSMSTSKLYHDNPAPGLHNTILKGADVLTKSNVLFGEPRINKPSIYYSTTTQDVFTPKSTPYTYTKNKYYMNSHVPLQYYKNEINKATTKSDYSEPANINRVNPMEAGEQLKKTNFFPPWRNETCFNTTHQDMFTPKKMEKFIIDSGKMQRSSVPLGAQA</sequence>
<feature type="region of interest" description="Disordered" evidence="1">
    <location>
        <begin position="308"/>
        <end position="344"/>
    </location>
</feature>
<gene>
    <name evidence="2" type="ORF">SNE40_012643</name>
</gene>
<dbReference type="InterPro" id="IPR028001">
    <property type="entry name" value="SAXO5"/>
</dbReference>
<protein>
    <submittedName>
        <fullName evidence="2">Uncharacterized protein</fullName>
    </submittedName>
</protein>
<dbReference type="Proteomes" id="UP001347796">
    <property type="component" value="Unassembled WGS sequence"/>
</dbReference>
<dbReference type="Pfam" id="PF15373">
    <property type="entry name" value="SAXO5-like"/>
    <property type="match status" value="1"/>
</dbReference>
<proteinExistence type="predicted"/>
<keyword evidence="3" id="KW-1185">Reference proteome</keyword>
<name>A0AAN8JS13_PATCE</name>
<feature type="region of interest" description="Disordered" evidence="1">
    <location>
        <begin position="148"/>
        <end position="167"/>
    </location>
</feature>
<dbReference type="PANTHER" id="PTHR34828">
    <property type="entry name" value="TESTIS-EXPRESSED PROTEIN 45"/>
    <property type="match status" value="1"/>
</dbReference>
<evidence type="ECO:0000313" key="3">
    <source>
        <dbReference type="Proteomes" id="UP001347796"/>
    </source>
</evidence>
<dbReference type="AlphaFoldDB" id="A0AAN8JS13"/>
<evidence type="ECO:0000313" key="2">
    <source>
        <dbReference type="EMBL" id="KAK6180498.1"/>
    </source>
</evidence>
<evidence type="ECO:0000256" key="1">
    <source>
        <dbReference type="SAM" id="MobiDB-lite"/>
    </source>
</evidence>
<accession>A0AAN8JS13</accession>